<protein>
    <submittedName>
        <fullName evidence="3">Uncharacterized protein</fullName>
    </submittedName>
</protein>
<accession>A0A9W8MRA4</accession>
<keyword evidence="1" id="KW-0175">Coiled coil</keyword>
<feature type="compositionally biased region" description="Polar residues" evidence="2">
    <location>
        <begin position="195"/>
        <end position="204"/>
    </location>
</feature>
<evidence type="ECO:0000313" key="3">
    <source>
        <dbReference type="EMBL" id="KAJ3504483.1"/>
    </source>
</evidence>
<keyword evidence="4" id="KW-1185">Reference proteome</keyword>
<sequence length="305" mass="34929">MPGALRYRGLEAWLENANGNPISLLEKRSIDETEHKISTTVHIDPARTYTLRWCRSAGLRSISALCQVFVENGYYETDAHVEVVSLVMNSSKRVTQSRQSKGWLNGPYHRKGYLRTAKKAFRYSLGSVRLVIRKVHGAVLEPKWVIDEDGSERAVVDFDNMNIDEEEEPYAIFEFNFRDENEPIWERDTPADNKASVSRPSNASKRPASDIQNHDEPRKRARLSSISHRPTPDFMKAPYAKIEPSSRPVDTHLWSVGLSASNPIDLTDEYEAIEAIERELAEKLSAKMQSKQRNIDRMRRLLETS</sequence>
<gene>
    <name evidence="3" type="ORF">NLJ89_g7913</name>
</gene>
<proteinExistence type="predicted"/>
<evidence type="ECO:0000256" key="1">
    <source>
        <dbReference type="SAM" id="Coils"/>
    </source>
</evidence>
<feature type="coiled-coil region" evidence="1">
    <location>
        <begin position="273"/>
        <end position="301"/>
    </location>
</feature>
<evidence type="ECO:0000256" key="2">
    <source>
        <dbReference type="SAM" id="MobiDB-lite"/>
    </source>
</evidence>
<dbReference type="OrthoDB" id="3060688at2759"/>
<reference evidence="3" key="1">
    <citation type="submission" date="2022-07" db="EMBL/GenBank/DDBJ databases">
        <title>Genome Sequence of Agrocybe chaxingu.</title>
        <authorList>
            <person name="Buettner E."/>
        </authorList>
    </citation>
    <scope>NUCLEOTIDE SEQUENCE</scope>
    <source>
        <strain evidence="3">MP-N11</strain>
    </source>
</reference>
<name>A0A9W8MRA4_9AGAR</name>
<dbReference type="Proteomes" id="UP001148786">
    <property type="component" value="Unassembled WGS sequence"/>
</dbReference>
<evidence type="ECO:0000313" key="4">
    <source>
        <dbReference type="Proteomes" id="UP001148786"/>
    </source>
</evidence>
<feature type="region of interest" description="Disordered" evidence="2">
    <location>
        <begin position="185"/>
        <end position="230"/>
    </location>
</feature>
<dbReference type="AlphaFoldDB" id="A0A9W8MRA4"/>
<dbReference type="EMBL" id="JANKHO010001004">
    <property type="protein sequence ID" value="KAJ3504483.1"/>
    <property type="molecule type" value="Genomic_DNA"/>
</dbReference>
<organism evidence="3 4">
    <name type="scientific">Agrocybe chaxingu</name>
    <dbReference type="NCBI Taxonomy" id="84603"/>
    <lineage>
        <taxon>Eukaryota</taxon>
        <taxon>Fungi</taxon>
        <taxon>Dikarya</taxon>
        <taxon>Basidiomycota</taxon>
        <taxon>Agaricomycotina</taxon>
        <taxon>Agaricomycetes</taxon>
        <taxon>Agaricomycetidae</taxon>
        <taxon>Agaricales</taxon>
        <taxon>Agaricineae</taxon>
        <taxon>Strophariaceae</taxon>
        <taxon>Agrocybe</taxon>
    </lineage>
</organism>
<comment type="caution">
    <text evidence="3">The sequence shown here is derived from an EMBL/GenBank/DDBJ whole genome shotgun (WGS) entry which is preliminary data.</text>
</comment>